<keyword evidence="2" id="KW-1185">Reference proteome</keyword>
<gene>
    <name evidence="1" type="ORF">FCN80_11210</name>
</gene>
<dbReference type="Proteomes" id="UP000305202">
    <property type="component" value="Unassembled WGS sequence"/>
</dbReference>
<dbReference type="Pfam" id="PF04328">
    <property type="entry name" value="Sel_put"/>
    <property type="match status" value="1"/>
</dbReference>
<reference evidence="1 2" key="1">
    <citation type="submission" date="2019-04" db="EMBL/GenBank/DDBJ databases">
        <authorList>
            <person name="Li M."/>
            <person name="Gao C."/>
        </authorList>
    </citation>
    <scope>NUCLEOTIDE SEQUENCE [LARGE SCALE GENOMIC DNA]</scope>
    <source>
        <strain evidence="1 2">BGMRC 2031</strain>
    </source>
</reference>
<proteinExistence type="predicted"/>
<comment type="caution">
    <text evidence="1">The sequence shown here is derived from an EMBL/GenBank/DDBJ whole genome shotgun (WGS) entry which is preliminary data.</text>
</comment>
<evidence type="ECO:0000313" key="2">
    <source>
        <dbReference type="Proteomes" id="UP000305202"/>
    </source>
</evidence>
<dbReference type="PANTHER" id="PTHR38453:SF1">
    <property type="entry name" value="CYTOPLASMIC PROTEIN"/>
    <property type="match status" value="1"/>
</dbReference>
<dbReference type="InterPro" id="IPR007423">
    <property type="entry name" value="Sel_put"/>
</dbReference>
<name>A0ABY2SKI6_9HYPH</name>
<sequence length="67" mass="7506">MFGNLGQAGKYLGQAARMLVGIPDYDNYVRHMAANHPDQPVMDYEAFFRDRQEARYGGSGKGGFRCC</sequence>
<evidence type="ECO:0000313" key="1">
    <source>
        <dbReference type="EMBL" id="TKI06084.1"/>
    </source>
</evidence>
<dbReference type="RefSeq" id="WP_136990251.1">
    <property type="nucleotide sequence ID" value="NZ_SZPQ01000015.1"/>
</dbReference>
<organism evidence="1 2">
    <name type="scientific">Martelella alba</name>
    <dbReference type="NCBI Taxonomy" id="2590451"/>
    <lineage>
        <taxon>Bacteria</taxon>
        <taxon>Pseudomonadati</taxon>
        <taxon>Pseudomonadota</taxon>
        <taxon>Alphaproteobacteria</taxon>
        <taxon>Hyphomicrobiales</taxon>
        <taxon>Aurantimonadaceae</taxon>
        <taxon>Martelella</taxon>
    </lineage>
</organism>
<protein>
    <submittedName>
        <fullName evidence="1">YbdD/YjiX family protein</fullName>
    </submittedName>
</protein>
<accession>A0ABY2SKI6</accession>
<dbReference type="PANTHER" id="PTHR38453">
    <property type="entry name" value="CYTOPLASMIC PROTEIN-RELATED"/>
    <property type="match status" value="1"/>
</dbReference>
<dbReference type="EMBL" id="SZPQ01000015">
    <property type="protein sequence ID" value="TKI06084.1"/>
    <property type="molecule type" value="Genomic_DNA"/>
</dbReference>